<dbReference type="InterPro" id="IPR036291">
    <property type="entry name" value="NAD(P)-bd_dom_sf"/>
</dbReference>
<name>A0A2U1P9P9_ARTAN</name>
<dbReference type="AlphaFoldDB" id="A0A2U1P9P9"/>
<dbReference type="OrthoDB" id="47007at2759"/>
<proteinExistence type="predicted"/>
<gene>
    <name evidence="1" type="ORF">CTI12_AA178230</name>
</gene>
<protein>
    <submittedName>
        <fullName evidence="1">3-oxoacyl-[acyl-carrier-protein] reductase FabG</fullName>
    </submittedName>
</protein>
<evidence type="ECO:0000313" key="1">
    <source>
        <dbReference type="EMBL" id="PWA82476.1"/>
    </source>
</evidence>
<dbReference type="PANTHER" id="PTHR44375">
    <property type="entry name" value="BETA-KETOACYL-ACP REDUCTASE-LIKE PROTEIN-RELATED"/>
    <property type="match status" value="1"/>
</dbReference>
<keyword evidence="2" id="KW-1185">Reference proteome</keyword>
<organism evidence="1 2">
    <name type="scientific">Artemisia annua</name>
    <name type="common">Sweet wormwood</name>
    <dbReference type="NCBI Taxonomy" id="35608"/>
    <lineage>
        <taxon>Eukaryota</taxon>
        <taxon>Viridiplantae</taxon>
        <taxon>Streptophyta</taxon>
        <taxon>Embryophyta</taxon>
        <taxon>Tracheophyta</taxon>
        <taxon>Spermatophyta</taxon>
        <taxon>Magnoliopsida</taxon>
        <taxon>eudicotyledons</taxon>
        <taxon>Gunneridae</taxon>
        <taxon>Pentapetalae</taxon>
        <taxon>asterids</taxon>
        <taxon>campanulids</taxon>
        <taxon>Asterales</taxon>
        <taxon>Asteraceae</taxon>
        <taxon>Asteroideae</taxon>
        <taxon>Anthemideae</taxon>
        <taxon>Artemisiinae</taxon>
        <taxon>Artemisia</taxon>
    </lineage>
</organism>
<accession>A0A2U1P9P9</accession>
<dbReference type="Proteomes" id="UP000245207">
    <property type="component" value="Unassembled WGS sequence"/>
</dbReference>
<dbReference type="PANTHER" id="PTHR44375:SF4">
    <property type="entry name" value="3-OXOACYL-[ACYL-CARRIER-PROTEIN] REDUCTASE"/>
    <property type="match status" value="1"/>
</dbReference>
<dbReference type="Pfam" id="PF00106">
    <property type="entry name" value="adh_short"/>
    <property type="match status" value="1"/>
</dbReference>
<reference evidence="1 2" key="1">
    <citation type="journal article" date="2018" name="Mol. Plant">
        <title>The genome of Artemisia annua provides insight into the evolution of Asteraceae family and artemisinin biosynthesis.</title>
        <authorList>
            <person name="Shen Q."/>
            <person name="Zhang L."/>
            <person name="Liao Z."/>
            <person name="Wang S."/>
            <person name="Yan T."/>
            <person name="Shi P."/>
            <person name="Liu M."/>
            <person name="Fu X."/>
            <person name="Pan Q."/>
            <person name="Wang Y."/>
            <person name="Lv Z."/>
            <person name="Lu X."/>
            <person name="Zhang F."/>
            <person name="Jiang W."/>
            <person name="Ma Y."/>
            <person name="Chen M."/>
            <person name="Hao X."/>
            <person name="Li L."/>
            <person name="Tang Y."/>
            <person name="Lv G."/>
            <person name="Zhou Y."/>
            <person name="Sun X."/>
            <person name="Brodelius P.E."/>
            <person name="Rose J.K.C."/>
            <person name="Tang K."/>
        </authorList>
    </citation>
    <scope>NUCLEOTIDE SEQUENCE [LARGE SCALE GENOMIC DNA]</scope>
    <source>
        <strain evidence="2">cv. Huhao1</strain>
        <tissue evidence="1">Leaf</tissue>
    </source>
</reference>
<evidence type="ECO:0000313" key="2">
    <source>
        <dbReference type="Proteomes" id="UP000245207"/>
    </source>
</evidence>
<dbReference type="SUPFAM" id="SSF51735">
    <property type="entry name" value="NAD(P)-binding Rossmann-fold domains"/>
    <property type="match status" value="1"/>
</dbReference>
<sequence length="462" mass="50153">MGKKEIKLSISKASSNNSAPELEERVLLNRLACIFVIQERLPSTTFDKPSVTSVDVTKGFNHAKCMALKTIVNLKTDVLVSGGSLVARSYSLCYAQEYLKLRIGRPLSDGVLCVVGGYSDGTLLKARRGNFGTIVGERFRRVVIQVKSEGIGVDGSVNSGKRDPRPCTWERGGGVSSQRECDRGSVYRKNGSVMNVGVRGYGIVILTEVDWGICDCCFGSLRRKAVYEQLGVRNLTSKEVAIGRGNAQFPSFVSRDAEIYTAIQAFNRSSESACFLSSGKGVVSKKNKTQPQSLEMWYLLEVCGGHVDLLDSCDHSWIPMPVQFKPERCTSPGFVGAGSGISDPFGTAGIGSLTLTHFRIVWSPVSSILEPWHDLRGKVVMVTGASSCIGRDFCINLAKAGCEIIAAARRVDRLKSLCDEINGQDHTSNYEVRAVAVELDVSAISSVIVGSVFFLNGKDEIY</sequence>
<dbReference type="InterPro" id="IPR002347">
    <property type="entry name" value="SDR_fam"/>
</dbReference>
<comment type="caution">
    <text evidence="1">The sequence shown here is derived from an EMBL/GenBank/DDBJ whole genome shotgun (WGS) entry which is preliminary data.</text>
</comment>
<dbReference type="EMBL" id="PKPP01001468">
    <property type="protein sequence ID" value="PWA82476.1"/>
    <property type="molecule type" value="Genomic_DNA"/>
</dbReference>
<dbReference type="STRING" id="35608.A0A2U1P9P9"/>
<dbReference type="Gene3D" id="3.40.50.720">
    <property type="entry name" value="NAD(P)-binding Rossmann-like Domain"/>
    <property type="match status" value="1"/>
</dbReference>